<name>A0AAN9XTX6_PSOTE</name>
<comment type="caution">
    <text evidence="1">The sequence shown here is derived from an EMBL/GenBank/DDBJ whole genome shotgun (WGS) entry which is preliminary data.</text>
</comment>
<protein>
    <submittedName>
        <fullName evidence="1">Uncharacterized protein</fullName>
    </submittedName>
</protein>
<evidence type="ECO:0000313" key="2">
    <source>
        <dbReference type="Proteomes" id="UP001386955"/>
    </source>
</evidence>
<accession>A0AAN9XTX6</accession>
<organism evidence="1 2">
    <name type="scientific">Psophocarpus tetragonolobus</name>
    <name type="common">Winged bean</name>
    <name type="synonym">Dolichos tetragonolobus</name>
    <dbReference type="NCBI Taxonomy" id="3891"/>
    <lineage>
        <taxon>Eukaryota</taxon>
        <taxon>Viridiplantae</taxon>
        <taxon>Streptophyta</taxon>
        <taxon>Embryophyta</taxon>
        <taxon>Tracheophyta</taxon>
        <taxon>Spermatophyta</taxon>
        <taxon>Magnoliopsida</taxon>
        <taxon>eudicotyledons</taxon>
        <taxon>Gunneridae</taxon>
        <taxon>Pentapetalae</taxon>
        <taxon>rosids</taxon>
        <taxon>fabids</taxon>
        <taxon>Fabales</taxon>
        <taxon>Fabaceae</taxon>
        <taxon>Papilionoideae</taxon>
        <taxon>50 kb inversion clade</taxon>
        <taxon>NPAAA clade</taxon>
        <taxon>indigoferoid/millettioid clade</taxon>
        <taxon>Phaseoleae</taxon>
        <taxon>Psophocarpus</taxon>
    </lineage>
</organism>
<dbReference type="AlphaFoldDB" id="A0AAN9XTX6"/>
<evidence type="ECO:0000313" key="1">
    <source>
        <dbReference type="EMBL" id="KAK7409833.1"/>
    </source>
</evidence>
<dbReference type="Proteomes" id="UP001386955">
    <property type="component" value="Unassembled WGS sequence"/>
</dbReference>
<gene>
    <name evidence="1" type="ORF">VNO78_00185</name>
</gene>
<dbReference type="EMBL" id="JAYMYS010000001">
    <property type="protein sequence ID" value="KAK7409833.1"/>
    <property type="molecule type" value="Genomic_DNA"/>
</dbReference>
<keyword evidence="2" id="KW-1185">Reference proteome</keyword>
<sequence>MFVSSMNWIFVEKQLFSTQKTYNQFSTGSSATIHLSPSLKTFSATTPLFTPSISRRFRFDQQHIHDVARVVVFSTLQVVFVVARAMAKVTTIAPPLAVFWEEPEKRSSKVTDRLLKAVKRRRRWWKPIKNARQPLLSHIPSLFSTYPPHLKQAPFATLAALINSALVAIFHIKL</sequence>
<reference evidence="1 2" key="1">
    <citation type="submission" date="2024-01" db="EMBL/GenBank/DDBJ databases">
        <title>The genomes of 5 underutilized Papilionoideae crops provide insights into root nodulation and disease resistanc.</title>
        <authorList>
            <person name="Jiang F."/>
        </authorList>
    </citation>
    <scope>NUCLEOTIDE SEQUENCE [LARGE SCALE GENOMIC DNA]</scope>
    <source>
        <strain evidence="1">DUOXIRENSHENG_FW03</strain>
        <tissue evidence="1">Leaves</tissue>
    </source>
</reference>
<proteinExistence type="predicted"/>